<comment type="subcellular location">
    <subcellularLocation>
        <location evidence="1">Cell membrane</location>
        <topology evidence="1">Multi-pass membrane protein</topology>
    </subcellularLocation>
</comment>
<keyword evidence="10" id="KW-1185">Reference proteome</keyword>
<comment type="caution">
    <text evidence="9">The sequence shown here is derived from an EMBL/GenBank/DDBJ whole genome shotgun (WGS) entry which is preliminary data.</text>
</comment>
<name>A0ABU8B7E1_9BRAD</name>
<keyword evidence="5 7" id="KW-1133">Transmembrane helix</keyword>
<feature type="domain" description="Major facilitator superfamily (MFS) profile" evidence="8">
    <location>
        <begin position="17"/>
        <end position="402"/>
    </location>
</feature>
<reference evidence="9 10" key="1">
    <citation type="submission" date="2024-02" db="EMBL/GenBank/DDBJ databases">
        <title>Adaptive strategies in a cosmopolitan and abundant soil bacterium.</title>
        <authorList>
            <person name="Carini P."/>
        </authorList>
    </citation>
    <scope>NUCLEOTIDE SEQUENCE [LARGE SCALE GENOMIC DNA]</scope>
    <source>
        <strain evidence="9 10">AZCC 1608</strain>
    </source>
</reference>
<proteinExistence type="predicted"/>
<dbReference type="PANTHER" id="PTHR23513:SF9">
    <property type="entry name" value="ENTEROBACTIN EXPORTER ENTS"/>
    <property type="match status" value="1"/>
</dbReference>
<keyword evidence="2" id="KW-0813">Transport</keyword>
<evidence type="ECO:0000256" key="6">
    <source>
        <dbReference type="ARBA" id="ARBA00023136"/>
    </source>
</evidence>
<dbReference type="InterPro" id="IPR010290">
    <property type="entry name" value="TM_effector"/>
</dbReference>
<dbReference type="CDD" id="cd06173">
    <property type="entry name" value="MFS_MefA_like"/>
    <property type="match status" value="1"/>
</dbReference>
<feature type="transmembrane region" description="Helical" evidence="7">
    <location>
        <begin position="46"/>
        <end position="71"/>
    </location>
</feature>
<keyword evidence="6 7" id="KW-0472">Membrane</keyword>
<keyword evidence="4 7" id="KW-0812">Transmembrane</keyword>
<protein>
    <submittedName>
        <fullName evidence="9">MFS family permease</fullName>
    </submittedName>
</protein>
<feature type="transmembrane region" description="Helical" evidence="7">
    <location>
        <begin position="224"/>
        <end position="249"/>
    </location>
</feature>
<dbReference type="Proteomes" id="UP001364224">
    <property type="component" value="Unassembled WGS sequence"/>
</dbReference>
<dbReference type="InterPro" id="IPR020846">
    <property type="entry name" value="MFS_dom"/>
</dbReference>
<feature type="transmembrane region" description="Helical" evidence="7">
    <location>
        <begin position="295"/>
        <end position="312"/>
    </location>
</feature>
<dbReference type="PROSITE" id="PS50850">
    <property type="entry name" value="MFS"/>
    <property type="match status" value="1"/>
</dbReference>
<evidence type="ECO:0000256" key="1">
    <source>
        <dbReference type="ARBA" id="ARBA00004651"/>
    </source>
</evidence>
<dbReference type="Pfam" id="PF05977">
    <property type="entry name" value="MFS_3"/>
    <property type="match status" value="1"/>
</dbReference>
<dbReference type="RefSeq" id="WP_334479237.1">
    <property type="nucleotide sequence ID" value="NZ_JAZHRV010000001.1"/>
</dbReference>
<evidence type="ECO:0000256" key="7">
    <source>
        <dbReference type="SAM" id="Phobius"/>
    </source>
</evidence>
<evidence type="ECO:0000256" key="2">
    <source>
        <dbReference type="ARBA" id="ARBA00022448"/>
    </source>
</evidence>
<organism evidence="9 10">
    <name type="scientific">Bradyrhizobium algeriense</name>
    <dbReference type="NCBI Taxonomy" id="634784"/>
    <lineage>
        <taxon>Bacteria</taxon>
        <taxon>Pseudomonadati</taxon>
        <taxon>Pseudomonadota</taxon>
        <taxon>Alphaproteobacteria</taxon>
        <taxon>Hyphomicrobiales</taxon>
        <taxon>Nitrobacteraceae</taxon>
        <taxon>Bradyrhizobium</taxon>
    </lineage>
</organism>
<feature type="transmembrane region" description="Helical" evidence="7">
    <location>
        <begin position="83"/>
        <end position="106"/>
    </location>
</feature>
<dbReference type="SUPFAM" id="SSF103473">
    <property type="entry name" value="MFS general substrate transporter"/>
    <property type="match status" value="1"/>
</dbReference>
<evidence type="ECO:0000259" key="8">
    <source>
        <dbReference type="PROSITE" id="PS50850"/>
    </source>
</evidence>
<dbReference type="PANTHER" id="PTHR23513">
    <property type="entry name" value="INTEGRAL MEMBRANE EFFLUX PROTEIN-RELATED"/>
    <property type="match status" value="1"/>
</dbReference>
<evidence type="ECO:0000256" key="5">
    <source>
        <dbReference type="ARBA" id="ARBA00022989"/>
    </source>
</evidence>
<feature type="transmembrane region" description="Helical" evidence="7">
    <location>
        <begin position="112"/>
        <end position="137"/>
    </location>
</feature>
<accession>A0ABU8B7E1</accession>
<evidence type="ECO:0000313" key="10">
    <source>
        <dbReference type="Proteomes" id="UP001364224"/>
    </source>
</evidence>
<sequence>MSSTMPVGARDLLRHAPFLFFLLSRSLSRFSSQIAAVAIGWQIYDITGSAFDLGMVGLVQFLPTALLVFVAGHAADRFERKRVVQLCQLAEAATALFLAVSTFAGWLTVTQIFIATFVIGIAGAFESPATAALLPLITPKGSLQRATAISSGAAQVATITGPALGGLAYVFAPSLPYFVIVVFWLVGAVLTGFIHIAKQEPSKAEDAVAGDIFAGVRFIRNNPAILGTISLDLFAVLLGGVTALLPIYARDILQAGPLGLGILRAAPAVGALLMTIVLARYVINRHIGLRMFQAVIVFGAATVIFALSQWMWLSVLALAMLGAADTISVVIRFSLVQLSTPDEMRGRVGAVNFLFINASNQLGQFESGVTAALFGTVPAAVLGGVGTIAIALLWMKLFPSLRKVERLE</sequence>
<feature type="transmembrane region" description="Helical" evidence="7">
    <location>
        <begin position="261"/>
        <end position="283"/>
    </location>
</feature>
<keyword evidence="3" id="KW-1003">Cell membrane</keyword>
<feature type="transmembrane region" description="Helical" evidence="7">
    <location>
        <begin position="149"/>
        <end position="171"/>
    </location>
</feature>
<gene>
    <name evidence="9" type="ORF">V1286_002001</name>
</gene>
<evidence type="ECO:0000313" key="9">
    <source>
        <dbReference type="EMBL" id="MEH2554472.1"/>
    </source>
</evidence>
<evidence type="ECO:0000256" key="3">
    <source>
        <dbReference type="ARBA" id="ARBA00022475"/>
    </source>
</evidence>
<dbReference type="EMBL" id="JAZHRV010000001">
    <property type="protein sequence ID" value="MEH2554472.1"/>
    <property type="molecule type" value="Genomic_DNA"/>
</dbReference>
<feature type="transmembrane region" description="Helical" evidence="7">
    <location>
        <begin position="177"/>
        <end position="197"/>
    </location>
</feature>
<dbReference type="Gene3D" id="1.20.1250.20">
    <property type="entry name" value="MFS general substrate transporter like domains"/>
    <property type="match status" value="1"/>
</dbReference>
<evidence type="ECO:0000256" key="4">
    <source>
        <dbReference type="ARBA" id="ARBA00022692"/>
    </source>
</evidence>
<feature type="transmembrane region" description="Helical" evidence="7">
    <location>
        <begin position="371"/>
        <end position="394"/>
    </location>
</feature>
<dbReference type="InterPro" id="IPR036259">
    <property type="entry name" value="MFS_trans_sf"/>
</dbReference>